<dbReference type="EMBL" id="JBANQN010000011">
    <property type="protein sequence ID" value="KAK6776388.1"/>
    <property type="molecule type" value="Genomic_DNA"/>
</dbReference>
<keyword evidence="3" id="KW-1185">Reference proteome</keyword>
<dbReference type="AlphaFoldDB" id="A0AAN8SV94"/>
<organism evidence="2 3">
    <name type="scientific">Solanum bulbocastanum</name>
    <name type="common">Wild potato</name>
    <dbReference type="NCBI Taxonomy" id="147425"/>
    <lineage>
        <taxon>Eukaryota</taxon>
        <taxon>Viridiplantae</taxon>
        <taxon>Streptophyta</taxon>
        <taxon>Embryophyta</taxon>
        <taxon>Tracheophyta</taxon>
        <taxon>Spermatophyta</taxon>
        <taxon>Magnoliopsida</taxon>
        <taxon>eudicotyledons</taxon>
        <taxon>Gunneridae</taxon>
        <taxon>Pentapetalae</taxon>
        <taxon>asterids</taxon>
        <taxon>lamiids</taxon>
        <taxon>Solanales</taxon>
        <taxon>Solanaceae</taxon>
        <taxon>Solanoideae</taxon>
        <taxon>Solaneae</taxon>
        <taxon>Solanum</taxon>
    </lineage>
</organism>
<dbReference type="GO" id="GO:0004523">
    <property type="term" value="F:RNA-DNA hybrid ribonuclease activity"/>
    <property type="evidence" value="ECO:0007669"/>
    <property type="project" value="InterPro"/>
</dbReference>
<dbReference type="GO" id="GO:0003676">
    <property type="term" value="F:nucleic acid binding"/>
    <property type="evidence" value="ECO:0007669"/>
    <property type="project" value="InterPro"/>
</dbReference>
<name>A0AAN8SV94_SOLBU</name>
<evidence type="ECO:0000313" key="3">
    <source>
        <dbReference type="Proteomes" id="UP001371456"/>
    </source>
</evidence>
<protein>
    <recommendedName>
        <fullName evidence="1">RNase H type-1 domain-containing protein</fullName>
    </recommendedName>
</protein>
<dbReference type="InterPro" id="IPR002156">
    <property type="entry name" value="RNaseH_domain"/>
</dbReference>
<evidence type="ECO:0000313" key="2">
    <source>
        <dbReference type="EMBL" id="KAK6776388.1"/>
    </source>
</evidence>
<dbReference type="Pfam" id="PF13456">
    <property type="entry name" value="RVT_3"/>
    <property type="match status" value="1"/>
</dbReference>
<evidence type="ECO:0000259" key="1">
    <source>
        <dbReference type="Pfam" id="PF13456"/>
    </source>
</evidence>
<proteinExistence type="predicted"/>
<feature type="domain" description="RNase H type-1" evidence="1">
    <location>
        <begin position="6"/>
        <end position="48"/>
    </location>
</feature>
<dbReference type="InterPro" id="IPR036397">
    <property type="entry name" value="RNaseH_sf"/>
</dbReference>
<dbReference type="Gene3D" id="3.30.420.10">
    <property type="entry name" value="Ribonuclease H-like superfamily/Ribonuclease H"/>
    <property type="match status" value="1"/>
</dbReference>
<accession>A0AAN8SV94</accession>
<dbReference type="Proteomes" id="UP001371456">
    <property type="component" value="Unassembled WGS sequence"/>
</dbReference>
<comment type="caution">
    <text evidence="2">The sequence shown here is derived from an EMBL/GenBank/DDBJ whole genome shotgun (WGS) entry which is preliminary data.</text>
</comment>
<sequence>MLKDGRASSFILNKVIEDTSTLLRQATVKFTHCYREVNQLADWLAKMAMNSQASNTYLSYQQLHKGAKGPFLMDKRQIPNIRSKFDKANFYVS</sequence>
<gene>
    <name evidence="2" type="ORF">RDI58_027389</name>
</gene>
<reference evidence="2 3" key="1">
    <citation type="submission" date="2024-02" db="EMBL/GenBank/DDBJ databases">
        <title>de novo genome assembly of Solanum bulbocastanum strain 11H21.</title>
        <authorList>
            <person name="Hosaka A.J."/>
        </authorList>
    </citation>
    <scope>NUCLEOTIDE SEQUENCE [LARGE SCALE GENOMIC DNA]</scope>
    <source>
        <tissue evidence="2">Young leaves</tissue>
    </source>
</reference>